<dbReference type="RefSeq" id="WP_143312563.1">
    <property type="nucleotide sequence ID" value="NZ_FWXO01000008.1"/>
</dbReference>
<evidence type="ECO:0000313" key="3">
    <source>
        <dbReference type="EMBL" id="SMC87995.1"/>
    </source>
</evidence>
<feature type="domain" description="DUF5060" evidence="2">
    <location>
        <begin position="45"/>
        <end position="127"/>
    </location>
</feature>
<proteinExistence type="predicted"/>
<dbReference type="EMBL" id="FWXO01000008">
    <property type="protein sequence ID" value="SMC87995.1"/>
    <property type="molecule type" value="Genomic_DNA"/>
</dbReference>
<gene>
    <name evidence="3" type="ORF">SAMN05660703_3191</name>
</gene>
<dbReference type="InterPro" id="IPR032260">
    <property type="entry name" value="DUF5060"/>
</dbReference>
<sequence length="972" mass="110780">MGINLITILKTYKLGNNTIYFFLLACFFNLCSYAQNKDVQIDGELKKWHKVTLSFSGDELSEKGQENPFLDYRLTVTFKNKNKIYVVPGFFAADGNASETSAEKGSIWQVRFVPDAIGEWTYDVSFRKGKAIAVNDDVNAGESIQFDGASGTFTIVNSNKNGVDFRGKGRLRYVNERYLQFAETKEYFLKGGTDSPENFLGYFEFDQTPPSHRYEAHAKDWKQGDPTWQNGKGKNIIGALNYLASKGMNSVYFLTMNVQGDGKDVWPWNDVNERYRFDCSKLDQWEKVFDHMDTLGLMLHIVTQETENELLLDIGELGVQRKLYYRELIARFSHHLGITWNLGEENGPVDWSPKGQNDADRKAMAKYIKEQDPYKNFIALHTHSVPSQQEEILNPLLGYEYLDGVSNQIHHPDLVHHITKKWLLESQKSKRIWLVTQDEIGPADSGAKPDADDPEHQAIRHEVLWGNLMAGGAGVEWYFGYKYAHNDLNCEDWRSRDIVWDQTRYALDFFRKYLPFQDMQSADDLTDRTEDYVFAKNQSVYAIYLPKVVETKINLLGSNQRYTIKWYNPKTGGKLQNGTLKTIKGGALVSIGLPPSKEGDWVALIEAKNKVITQNKTQNQQVITLDALTDFENDTKAKAVYYRDELNGVLAIDASDKNQRNVFANAYSIFKGETGLYKMSFVSLAENDGESEYRIKVNGTVIDTIINPAVSDAFRVINHKLDTIHLYTNDIIQIESNAVSNGEIPENNETAWSRGRWKALILIPEGLSIKEQLKAVVPFEEKDGFLEVEAEAFHYSSNNGTKRDWYMRSREDSLPFLNDNIENHSDTASGNSYIEALPDTRITHDDPLIHGENFFPIAGVGAMVSYKVKINNPGRYYVWAQAFSSGTEDNGAHVGLDEQWPESGARMQWCDGKGKWTWSSAQRVPENHCGVPKTIYLDFPKAGEYVISFSMREDGFEIDRWIITKNSNFNPE</sequence>
<evidence type="ECO:0000259" key="2">
    <source>
        <dbReference type="Pfam" id="PF16586"/>
    </source>
</evidence>
<reference evidence="3 4" key="1">
    <citation type="submission" date="2017-04" db="EMBL/GenBank/DDBJ databases">
        <authorList>
            <person name="Afonso C.L."/>
            <person name="Miller P.J."/>
            <person name="Scott M.A."/>
            <person name="Spackman E."/>
            <person name="Goraichik I."/>
            <person name="Dimitrov K.M."/>
            <person name="Suarez D.L."/>
            <person name="Swayne D.E."/>
        </authorList>
    </citation>
    <scope>NUCLEOTIDE SEQUENCE [LARGE SCALE GENOMIC DNA]</scope>
    <source>
        <strain evidence="3 4">DSM 21164</strain>
    </source>
</reference>
<dbReference type="Proteomes" id="UP000192360">
    <property type="component" value="Unassembled WGS sequence"/>
</dbReference>
<protein>
    <submittedName>
        <fullName evidence="3">Putative collagen-binding domain of a collagenase</fullName>
    </submittedName>
</protein>
<organism evidence="3 4">
    <name type="scientific">Cellulophaga tyrosinoxydans</name>
    <dbReference type="NCBI Taxonomy" id="504486"/>
    <lineage>
        <taxon>Bacteria</taxon>
        <taxon>Pseudomonadati</taxon>
        <taxon>Bacteroidota</taxon>
        <taxon>Flavobacteriia</taxon>
        <taxon>Flavobacteriales</taxon>
        <taxon>Flavobacteriaceae</taxon>
        <taxon>Cellulophaga</taxon>
    </lineage>
</organism>
<feature type="domain" description="Putative collagen-binding" evidence="1">
    <location>
        <begin position="527"/>
        <end position="604"/>
    </location>
</feature>
<name>A0A1W2CRW5_9FLAO</name>
<dbReference type="Gene3D" id="2.60.40.10">
    <property type="entry name" value="Immunoglobulins"/>
    <property type="match status" value="1"/>
</dbReference>
<dbReference type="AlphaFoldDB" id="A0A1W2CRW5"/>
<dbReference type="Pfam" id="PF12904">
    <property type="entry name" value="Collagen_bind_2"/>
    <property type="match status" value="1"/>
</dbReference>
<evidence type="ECO:0000313" key="4">
    <source>
        <dbReference type="Proteomes" id="UP000192360"/>
    </source>
</evidence>
<dbReference type="STRING" id="504486.SAMN05660703_3191"/>
<dbReference type="Gene3D" id="2.60.120.1620">
    <property type="match status" value="1"/>
</dbReference>
<dbReference type="InterPro" id="IPR024749">
    <property type="entry name" value="Collagen-bd_put"/>
</dbReference>
<dbReference type="Gene3D" id="3.20.20.80">
    <property type="entry name" value="Glycosidases"/>
    <property type="match status" value="1"/>
</dbReference>
<dbReference type="Pfam" id="PF16586">
    <property type="entry name" value="DUF5060"/>
    <property type="match status" value="1"/>
</dbReference>
<evidence type="ECO:0000259" key="1">
    <source>
        <dbReference type="Pfam" id="PF12904"/>
    </source>
</evidence>
<accession>A0A1W2CRW5</accession>
<dbReference type="InterPro" id="IPR013783">
    <property type="entry name" value="Ig-like_fold"/>
</dbReference>
<keyword evidence="4" id="KW-1185">Reference proteome</keyword>
<dbReference type="OrthoDB" id="266054at2"/>